<comment type="caution">
    <text evidence="6">The sequence shown here is derived from an EMBL/GenBank/DDBJ whole genome shotgun (WGS) entry which is preliminary data.</text>
</comment>
<dbReference type="GO" id="GO:0016020">
    <property type="term" value="C:membrane"/>
    <property type="evidence" value="ECO:0007669"/>
    <property type="project" value="UniProtKB-SubCell"/>
</dbReference>
<gene>
    <name evidence="6" type="ORF">BWK73_34500</name>
</gene>
<accession>A0A1Y1QGW0</accession>
<dbReference type="Pfam" id="PF05101">
    <property type="entry name" value="VirB3"/>
    <property type="match status" value="1"/>
</dbReference>
<reference evidence="6 7" key="1">
    <citation type="submission" date="2017-01" db="EMBL/GenBank/DDBJ databases">
        <title>Novel large sulfur bacteria in the metagenomes of groundwater-fed chemosynthetic microbial mats in the Lake Huron basin.</title>
        <authorList>
            <person name="Sharrar A.M."/>
            <person name="Flood B.E."/>
            <person name="Bailey J.V."/>
            <person name="Jones D.S."/>
            <person name="Biddanda B."/>
            <person name="Ruberg S.A."/>
            <person name="Marcus D.N."/>
            <person name="Dick G.J."/>
        </authorList>
    </citation>
    <scope>NUCLEOTIDE SEQUENCE [LARGE SCALE GENOMIC DNA]</scope>
    <source>
        <strain evidence="6">A8</strain>
    </source>
</reference>
<evidence type="ECO:0000256" key="5">
    <source>
        <dbReference type="SAM" id="Phobius"/>
    </source>
</evidence>
<proteinExistence type="predicted"/>
<dbReference type="EMBL" id="MTEJ01000306">
    <property type="protein sequence ID" value="OQX05072.1"/>
    <property type="molecule type" value="Genomic_DNA"/>
</dbReference>
<evidence type="ECO:0000256" key="3">
    <source>
        <dbReference type="ARBA" id="ARBA00022989"/>
    </source>
</evidence>
<evidence type="ECO:0000256" key="2">
    <source>
        <dbReference type="ARBA" id="ARBA00022692"/>
    </source>
</evidence>
<dbReference type="InterPro" id="IPR016704">
    <property type="entry name" value="Conjugal_tfr_TrbD"/>
</dbReference>
<protein>
    <submittedName>
        <fullName evidence="6">Conjugal transfer protein TrbD</fullName>
    </submittedName>
</protein>
<evidence type="ECO:0000313" key="7">
    <source>
        <dbReference type="Proteomes" id="UP000192491"/>
    </source>
</evidence>
<dbReference type="PIRSF" id="PIRSF017854">
    <property type="entry name" value="T4SS_TrbD"/>
    <property type="match status" value="1"/>
</dbReference>
<dbReference type="NCBIfam" id="NF010395">
    <property type="entry name" value="PRK13823.1"/>
    <property type="match status" value="1"/>
</dbReference>
<feature type="transmembrane region" description="Helical" evidence="5">
    <location>
        <begin position="33"/>
        <end position="61"/>
    </location>
</feature>
<organism evidence="6 7">
    <name type="scientific">Thiothrix lacustris</name>
    <dbReference type="NCBI Taxonomy" id="525917"/>
    <lineage>
        <taxon>Bacteria</taxon>
        <taxon>Pseudomonadati</taxon>
        <taxon>Pseudomonadota</taxon>
        <taxon>Gammaproteobacteria</taxon>
        <taxon>Thiotrichales</taxon>
        <taxon>Thiotrichaceae</taxon>
        <taxon>Thiothrix</taxon>
    </lineage>
</organism>
<dbReference type="InterPro" id="IPR007792">
    <property type="entry name" value="T4SS_VirB3/TrbD/AvhB"/>
</dbReference>
<dbReference type="AlphaFoldDB" id="A0A1Y1QGW0"/>
<keyword evidence="3 5" id="KW-1133">Transmembrane helix</keyword>
<comment type="subcellular location">
    <subcellularLocation>
        <location evidence="1">Membrane</location>
    </subcellularLocation>
</comment>
<keyword evidence="4 5" id="KW-0472">Membrane</keyword>
<sequence>MAELQRIPIHRSLNRPNLLAGCERELILVSGMIAGTLVVVAMAWVTAVVGVLFWLGIVTVLRQMAKADPMMSKVYLQHIRYKAFYPTHATPWADGARWVREK</sequence>
<name>A0A1Y1QGW0_9GAMM</name>
<evidence type="ECO:0000256" key="1">
    <source>
        <dbReference type="ARBA" id="ARBA00004370"/>
    </source>
</evidence>
<evidence type="ECO:0000256" key="4">
    <source>
        <dbReference type="ARBA" id="ARBA00023136"/>
    </source>
</evidence>
<evidence type="ECO:0000313" key="6">
    <source>
        <dbReference type="EMBL" id="OQX05072.1"/>
    </source>
</evidence>
<keyword evidence="2 5" id="KW-0812">Transmembrane</keyword>
<dbReference type="Proteomes" id="UP000192491">
    <property type="component" value="Unassembled WGS sequence"/>
</dbReference>